<dbReference type="PANTHER" id="PTHR40758">
    <property type="entry name" value="CONSERVED PROTEIN"/>
    <property type="match status" value="1"/>
</dbReference>
<evidence type="ECO:0000259" key="2">
    <source>
        <dbReference type="Pfam" id="PF11716"/>
    </source>
</evidence>
<dbReference type="InterPro" id="IPR034660">
    <property type="entry name" value="DinB/YfiT-like"/>
</dbReference>
<sequence length="317" mass="34456">MGVVRRRQWSAARIPTSVQTVDRSETTMTAPTYPPLPTSRYTSELRHETARFADAGRGLPLSEPVPTCPGWTLGDLVRHVRQGHDWATTILTTRSTELILPGADTAAGEDKSWTERVAELGAQEVAQESPIVDPGLRTRFLAEGADRLVEAVDGVGPEVPIWAPHGKQNMEFWPRWAVFETAVHRADVYLMAGLPFELDNDVALDCVDFCVSAFGAPAARPFLSPLFSEVPRGGQTLSFRSTEPSAARASNWLITCAPDGVRVTRNAPAGDAADATVVATPSDLLLVVKGRLRPENPRMAVLGDRALLDFWLSHAIS</sequence>
<dbReference type="SUPFAM" id="SSF109854">
    <property type="entry name" value="DinB/YfiT-like putative metalloenzymes"/>
    <property type="match status" value="1"/>
</dbReference>
<evidence type="ECO:0000313" key="4">
    <source>
        <dbReference type="Proteomes" id="UP000054241"/>
    </source>
</evidence>
<feature type="compositionally biased region" description="Polar residues" evidence="1">
    <location>
        <begin position="16"/>
        <end position="30"/>
    </location>
</feature>
<feature type="domain" description="Mycothiol-dependent maleylpyruvate isomerase metal-binding" evidence="2">
    <location>
        <begin position="45"/>
        <end position="188"/>
    </location>
</feature>
<name>A0A124HC56_9ACTN</name>
<dbReference type="Pfam" id="PF11716">
    <property type="entry name" value="MDMPI_N"/>
    <property type="match status" value="1"/>
</dbReference>
<dbReference type="GO" id="GO:0005886">
    <property type="term" value="C:plasma membrane"/>
    <property type="evidence" value="ECO:0007669"/>
    <property type="project" value="TreeGrafter"/>
</dbReference>
<gene>
    <name evidence="3" type="ORF">AQI88_26600</name>
</gene>
<dbReference type="InterPro" id="IPR017517">
    <property type="entry name" value="Maleyloyr_isom"/>
</dbReference>
<keyword evidence="4" id="KW-1185">Reference proteome</keyword>
<dbReference type="EMBL" id="LMWL01000049">
    <property type="protein sequence ID" value="KUM93352.1"/>
    <property type="molecule type" value="Genomic_DNA"/>
</dbReference>
<protein>
    <recommendedName>
        <fullName evidence="2">Mycothiol-dependent maleylpyruvate isomerase metal-binding domain-containing protein</fullName>
    </recommendedName>
</protein>
<proteinExistence type="predicted"/>
<feature type="region of interest" description="Disordered" evidence="1">
    <location>
        <begin position="1"/>
        <end position="40"/>
    </location>
</feature>
<evidence type="ECO:0000313" key="3">
    <source>
        <dbReference type="EMBL" id="KUM93352.1"/>
    </source>
</evidence>
<evidence type="ECO:0000256" key="1">
    <source>
        <dbReference type="SAM" id="MobiDB-lite"/>
    </source>
</evidence>
<dbReference type="STRING" id="67285.AQI88_26600"/>
<dbReference type="AlphaFoldDB" id="A0A124HC56"/>
<dbReference type="NCBIfam" id="TIGR03083">
    <property type="entry name" value="maleylpyruvate isomerase family mycothiol-dependent enzyme"/>
    <property type="match status" value="1"/>
</dbReference>
<dbReference type="Gene3D" id="1.20.120.450">
    <property type="entry name" value="dinb family like domain"/>
    <property type="match status" value="1"/>
</dbReference>
<comment type="caution">
    <text evidence="3">The sequence shown here is derived from an EMBL/GenBank/DDBJ whole genome shotgun (WGS) entry which is preliminary data.</text>
</comment>
<organism evidence="3 4">
    <name type="scientific">Streptomyces cellostaticus</name>
    <dbReference type="NCBI Taxonomy" id="67285"/>
    <lineage>
        <taxon>Bacteria</taxon>
        <taxon>Bacillati</taxon>
        <taxon>Actinomycetota</taxon>
        <taxon>Actinomycetes</taxon>
        <taxon>Kitasatosporales</taxon>
        <taxon>Streptomycetaceae</taxon>
        <taxon>Streptomyces</taxon>
    </lineage>
</organism>
<reference evidence="3 4" key="1">
    <citation type="submission" date="2015-10" db="EMBL/GenBank/DDBJ databases">
        <title>Draft genome sequence of Streptomyces cellostaticus DSM 40189, type strain for the species Streptomyces cellostaticus.</title>
        <authorList>
            <person name="Ruckert C."/>
            <person name="Winkler A."/>
            <person name="Kalinowski J."/>
            <person name="Kampfer P."/>
            <person name="Glaeser S."/>
        </authorList>
    </citation>
    <scope>NUCLEOTIDE SEQUENCE [LARGE SCALE GENOMIC DNA]</scope>
    <source>
        <strain evidence="3 4">DSM 40189</strain>
    </source>
</reference>
<dbReference type="InterPro" id="IPR024344">
    <property type="entry name" value="MDMPI_metal-binding"/>
</dbReference>
<dbReference type="PANTHER" id="PTHR40758:SF1">
    <property type="entry name" value="CONSERVED PROTEIN"/>
    <property type="match status" value="1"/>
</dbReference>
<dbReference type="GO" id="GO:0046872">
    <property type="term" value="F:metal ion binding"/>
    <property type="evidence" value="ECO:0007669"/>
    <property type="project" value="InterPro"/>
</dbReference>
<dbReference type="Proteomes" id="UP000054241">
    <property type="component" value="Unassembled WGS sequence"/>
</dbReference>
<accession>A0A124HC56</accession>